<sequence>MALTRDGHDWELLMARNNMRVEERALAAACELADIVVADRWLPRSCQPRWFKADITSLEQSGGLAILLREQSIVQVADHQGEHGWWRAEPD</sequence>
<dbReference type="AlphaFoldDB" id="A0A9Y2B654"/>
<dbReference type="Proteomes" id="UP001231445">
    <property type="component" value="Chromosome"/>
</dbReference>
<reference evidence="1 2" key="1">
    <citation type="submission" date="2023-06" db="EMBL/GenBank/DDBJ databases">
        <title>Altererythrobacter rubellus NBRC 112769 genome.</title>
        <authorList>
            <person name="Zhang K."/>
        </authorList>
    </citation>
    <scope>NUCLEOTIDE SEQUENCE [LARGE SCALE GENOMIC DNA]</scope>
    <source>
        <strain evidence="1 2">NBRC 112769</strain>
    </source>
</reference>
<evidence type="ECO:0000313" key="2">
    <source>
        <dbReference type="Proteomes" id="UP001231445"/>
    </source>
</evidence>
<dbReference type="EMBL" id="CP127221">
    <property type="protein sequence ID" value="WIW94803.1"/>
    <property type="molecule type" value="Genomic_DNA"/>
</dbReference>
<protein>
    <submittedName>
        <fullName evidence="1">Uncharacterized protein</fullName>
    </submittedName>
</protein>
<gene>
    <name evidence="1" type="ORF">QQX03_07400</name>
</gene>
<organism evidence="1 2">
    <name type="scientific">Altererythrobacter rubellus</name>
    <dbReference type="NCBI Taxonomy" id="2173831"/>
    <lineage>
        <taxon>Bacteria</taxon>
        <taxon>Pseudomonadati</taxon>
        <taxon>Pseudomonadota</taxon>
        <taxon>Alphaproteobacteria</taxon>
        <taxon>Sphingomonadales</taxon>
        <taxon>Erythrobacteraceae</taxon>
        <taxon>Altererythrobacter</taxon>
    </lineage>
</organism>
<name>A0A9Y2B654_9SPHN</name>
<evidence type="ECO:0000313" key="1">
    <source>
        <dbReference type="EMBL" id="WIW94803.1"/>
    </source>
</evidence>
<dbReference type="KEGG" id="arue:QQX03_07400"/>
<keyword evidence="2" id="KW-1185">Reference proteome</keyword>
<dbReference type="RefSeq" id="WP_285975119.1">
    <property type="nucleotide sequence ID" value="NZ_CP127221.1"/>
</dbReference>
<accession>A0A9Y2B654</accession>
<proteinExistence type="predicted"/>